<keyword evidence="3" id="KW-1185">Reference proteome</keyword>
<name>A0A7W3JA90_9MICO</name>
<reference evidence="2 3" key="1">
    <citation type="submission" date="2020-07" db="EMBL/GenBank/DDBJ databases">
        <title>Sequencing the genomes of 1000 actinobacteria strains.</title>
        <authorList>
            <person name="Klenk H.-P."/>
        </authorList>
    </citation>
    <scope>NUCLEOTIDE SEQUENCE [LARGE SCALE GENOMIC DNA]</scope>
    <source>
        <strain evidence="2 3">DSM 44121</strain>
    </source>
</reference>
<dbReference type="AlphaFoldDB" id="A0A7W3JA90"/>
<dbReference type="EMBL" id="JACGWV010000001">
    <property type="protein sequence ID" value="MBA8809133.1"/>
    <property type="molecule type" value="Genomic_DNA"/>
</dbReference>
<sequence length="349" mass="37542">MAQLDATFPAGPADTGILAPMWRAYLLVGSSTASLSELSVALGPSSGDSHSIGDLPRRPRRIPAHVKVPPPRPFDWSKWTHRLWWRASRHAGVDGITRAIEALPGDLADRLRSRADLGDAVRLVVVQDMDGRDPHGARGFFLTTEALAWLARAGATLDIDQYADLVGEPDEVVAGYRPRLDLDWWRDSMAASLRLLEVRSREHEEEETPGVSFVRAASMERKAVLPPGTPDSLVALYEAVDGVSIVSVDDGYVIHPAAWLNEASERGHPERVVADGAHADVVTFGSDGVGGYFALAVDGGHVLYVPPTEDREAVPTVGAGGVREVAADLDAFLRQLLDVVDAHVEGLPA</sequence>
<evidence type="ECO:0000313" key="2">
    <source>
        <dbReference type="EMBL" id="MBA8809133.1"/>
    </source>
</evidence>
<organism evidence="2 3">
    <name type="scientific">Promicromonospora sukumoe</name>
    <dbReference type="NCBI Taxonomy" id="88382"/>
    <lineage>
        <taxon>Bacteria</taxon>
        <taxon>Bacillati</taxon>
        <taxon>Actinomycetota</taxon>
        <taxon>Actinomycetes</taxon>
        <taxon>Micrococcales</taxon>
        <taxon>Promicromonosporaceae</taxon>
        <taxon>Promicromonospora</taxon>
    </lineage>
</organism>
<comment type="caution">
    <text evidence="2">The sequence shown here is derived from an EMBL/GenBank/DDBJ whole genome shotgun (WGS) entry which is preliminary data.</text>
</comment>
<proteinExistence type="predicted"/>
<gene>
    <name evidence="2" type="ORF">FHX71_003075</name>
</gene>
<protein>
    <submittedName>
        <fullName evidence="2">Uncharacterized protein</fullName>
    </submittedName>
</protein>
<accession>A0A7W3JA90</accession>
<evidence type="ECO:0000313" key="3">
    <source>
        <dbReference type="Proteomes" id="UP000540568"/>
    </source>
</evidence>
<feature type="region of interest" description="Disordered" evidence="1">
    <location>
        <begin position="43"/>
        <end position="66"/>
    </location>
</feature>
<dbReference type="Proteomes" id="UP000540568">
    <property type="component" value="Unassembled WGS sequence"/>
</dbReference>
<dbReference type="RefSeq" id="WP_182617774.1">
    <property type="nucleotide sequence ID" value="NZ_BAAATF010000003.1"/>
</dbReference>
<evidence type="ECO:0000256" key="1">
    <source>
        <dbReference type="SAM" id="MobiDB-lite"/>
    </source>
</evidence>